<gene>
    <name evidence="1" type="ORF">MLD38_009347</name>
</gene>
<proteinExistence type="predicted"/>
<reference evidence="2" key="1">
    <citation type="journal article" date="2023" name="Front. Plant Sci.">
        <title>Chromosomal-level genome assembly of Melastoma candidum provides insights into trichome evolution.</title>
        <authorList>
            <person name="Zhong Y."/>
            <person name="Wu W."/>
            <person name="Sun C."/>
            <person name="Zou P."/>
            <person name="Liu Y."/>
            <person name="Dai S."/>
            <person name="Zhou R."/>
        </authorList>
    </citation>
    <scope>NUCLEOTIDE SEQUENCE [LARGE SCALE GENOMIC DNA]</scope>
</reference>
<comment type="caution">
    <text evidence="1">The sequence shown here is derived from an EMBL/GenBank/DDBJ whole genome shotgun (WGS) entry which is preliminary data.</text>
</comment>
<organism evidence="1 2">
    <name type="scientific">Melastoma candidum</name>
    <dbReference type="NCBI Taxonomy" id="119954"/>
    <lineage>
        <taxon>Eukaryota</taxon>
        <taxon>Viridiplantae</taxon>
        <taxon>Streptophyta</taxon>
        <taxon>Embryophyta</taxon>
        <taxon>Tracheophyta</taxon>
        <taxon>Spermatophyta</taxon>
        <taxon>Magnoliopsida</taxon>
        <taxon>eudicotyledons</taxon>
        <taxon>Gunneridae</taxon>
        <taxon>Pentapetalae</taxon>
        <taxon>rosids</taxon>
        <taxon>malvids</taxon>
        <taxon>Myrtales</taxon>
        <taxon>Melastomataceae</taxon>
        <taxon>Melastomatoideae</taxon>
        <taxon>Melastomateae</taxon>
        <taxon>Melastoma</taxon>
    </lineage>
</organism>
<evidence type="ECO:0000313" key="1">
    <source>
        <dbReference type="EMBL" id="KAI4383516.1"/>
    </source>
</evidence>
<evidence type="ECO:0000313" key="2">
    <source>
        <dbReference type="Proteomes" id="UP001057402"/>
    </source>
</evidence>
<name>A0ACB9RZ54_9MYRT</name>
<dbReference type="Proteomes" id="UP001057402">
    <property type="component" value="Chromosome 3"/>
</dbReference>
<accession>A0ACB9RZ54</accession>
<dbReference type="EMBL" id="CM042882">
    <property type="protein sequence ID" value="KAI4383516.1"/>
    <property type="molecule type" value="Genomic_DNA"/>
</dbReference>
<keyword evidence="2" id="KW-1185">Reference proteome</keyword>
<sequence length="323" mass="35242">MQRFGFTPVDTSSGRLCVSVMYQSSISDICSKPSTTMSPQLIQDYVGSPLADPLKRFPLLPVAHSSPSWSPFSRRHSWSHDQYRVSPPYVSSSPSPTYSEALTSTSSPTTSRLPHPVLLTQPSDPSHVDKVSSGKDETRRLYGMGLPRRSFPRSSGRPLDNDFNEVEHTSPFDVGGDDVTSPGSRTESFNLKGHIRGPLEPGGYLQVRKSTGAAVGALVDLLKKAPPLREDFPISVSTSRNSKSDVLSGSIPNPRPTHPGRSVLDVTPPSFMSSTVLASRTTADALEDLQAYKEMKNLLLSQDVRSRNRTTLLLNKSASKFAR</sequence>
<protein>
    <submittedName>
        <fullName evidence="1">Uncharacterized protein</fullName>
    </submittedName>
</protein>